<protein>
    <submittedName>
        <fullName evidence="2">Uncharacterized protein</fullName>
    </submittedName>
</protein>
<comment type="caution">
    <text evidence="2">The sequence shown here is derived from an EMBL/GenBank/DDBJ whole genome shotgun (WGS) entry which is preliminary data.</text>
</comment>
<name>A0A0R1XRB7_9LACO</name>
<gene>
    <name evidence="2" type="ORF">FC83_GL000191</name>
</gene>
<accession>A0A0R1XRB7</accession>
<organism evidence="2 3">
    <name type="scientific">Agrilactobacillus composti DSM 18527 = JCM 14202</name>
    <dbReference type="NCBI Taxonomy" id="1423734"/>
    <lineage>
        <taxon>Bacteria</taxon>
        <taxon>Bacillati</taxon>
        <taxon>Bacillota</taxon>
        <taxon>Bacilli</taxon>
        <taxon>Lactobacillales</taxon>
        <taxon>Lactobacillaceae</taxon>
        <taxon>Agrilactobacillus</taxon>
    </lineage>
</organism>
<dbReference type="STRING" id="1423734.FC83_GL000191"/>
<evidence type="ECO:0000313" key="3">
    <source>
        <dbReference type="Proteomes" id="UP000051236"/>
    </source>
</evidence>
<keyword evidence="1" id="KW-1133">Transmembrane helix</keyword>
<proteinExistence type="predicted"/>
<keyword evidence="1" id="KW-0472">Membrane</keyword>
<reference evidence="2 3" key="1">
    <citation type="journal article" date="2015" name="Genome Announc.">
        <title>Expanding the biotechnology potential of lactobacilli through comparative genomics of 213 strains and associated genera.</title>
        <authorList>
            <person name="Sun Z."/>
            <person name="Harris H.M."/>
            <person name="McCann A."/>
            <person name="Guo C."/>
            <person name="Argimon S."/>
            <person name="Zhang W."/>
            <person name="Yang X."/>
            <person name="Jeffery I.B."/>
            <person name="Cooney J.C."/>
            <person name="Kagawa T.F."/>
            <person name="Liu W."/>
            <person name="Song Y."/>
            <person name="Salvetti E."/>
            <person name="Wrobel A."/>
            <person name="Rasinkangas P."/>
            <person name="Parkhill J."/>
            <person name="Rea M.C."/>
            <person name="O'Sullivan O."/>
            <person name="Ritari J."/>
            <person name="Douillard F.P."/>
            <person name="Paul Ross R."/>
            <person name="Yang R."/>
            <person name="Briner A.E."/>
            <person name="Felis G.E."/>
            <person name="de Vos W.M."/>
            <person name="Barrangou R."/>
            <person name="Klaenhammer T.R."/>
            <person name="Caufield P.W."/>
            <person name="Cui Y."/>
            <person name="Zhang H."/>
            <person name="O'Toole P.W."/>
        </authorList>
    </citation>
    <scope>NUCLEOTIDE SEQUENCE [LARGE SCALE GENOMIC DNA]</scope>
    <source>
        <strain evidence="2 3">DSM 18527</strain>
    </source>
</reference>
<sequence>MSCGFAVAARNTADTNFKARRNANYVLARSFSLLLGAIGTLFLVNRGYLVTITGLLILIQALDGYIARLDGGVRTWLPRALALGNTFILVIYLAA</sequence>
<keyword evidence="3" id="KW-1185">Reference proteome</keyword>
<keyword evidence="1" id="KW-0812">Transmembrane</keyword>
<feature type="transmembrane region" description="Helical" evidence="1">
    <location>
        <begin position="76"/>
        <end position="94"/>
    </location>
</feature>
<dbReference type="PATRIC" id="fig|1423734.3.peg.192"/>
<dbReference type="eggNOG" id="ENOG5033147">
    <property type="taxonomic scope" value="Bacteria"/>
</dbReference>
<feature type="transmembrane region" description="Helical" evidence="1">
    <location>
        <begin position="26"/>
        <end position="44"/>
    </location>
</feature>
<dbReference type="EMBL" id="AZGA01000066">
    <property type="protein sequence ID" value="KRM32791.1"/>
    <property type="molecule type" value="Genomic_DNA"/>
</dbReference>
<dbReference type="Proteomes" id="UP000051236">
    <property type="component" value="Unassembled WGS sequence"/>
</dbReference>
<feature type="transmembrane region" description="Helical" evidence="1">
    <location>
        <begin position="50"/>
        <end position="69"/>
    </location>
</feature>
<evidence type="ECO:0000256" key="1">
    <source>
        <dbReference type="SAM" id="Phobius"/>
    </source>
</evidence>
<evidence type="ECO:0000313" key="2">
    <source>
        <dbReference type="EMBL" id="KRM32791.1"/>
    </source>
</evidence>
<dbReference type="AlphaFoldDB" id="A0A0R1XRB7"/>